<dbReference type="RefSeq" id="WP_197316367.1">
    <property type="nucleotide sequence ID" value="NZ_JADZSC010000001.1"/>
</dbReference>
<keyword evidence="5" id="KW-1185">Reference proteome</keyword>
<gene>
    <name evidence="4" type="ORF">H0267_06045</name>
</gene>
<accession>A0A931HU48</accession>
<comment type="subcellular location">
    <subcellularLocation>
        <location evidence="1">Membrane</location>
    </subcellularLocation>
</comment>
<feature type="domain" description="Beta-lactamase-related" evidence="3">
    <location>
        <begin position="24"/>
        <end position="325"/>
    </location>
</feature>
<organism evidence="4 5">
    <name type="scientific">Halobacillus yeomjeoni</name>
    <dbReference type="NCBI Taxonomy" id="311194"/>
    <lineage>
        <taxon>Bacteria</taxon>
        <taxon>Bacillati</taxon>
        <taxon>Bacillota</taxon>
        <taxon>Bacilli</taxon>
        <taxon>Bacillales</taxon>
        <taxon>Bacillaceae</taxon>
        <taxon>Halobacillus</taxon>
    </lineage>
</organism>
<name>A0A931HU48_9BACI</name>
<dbReference type="PANTHER" id="PTHR46825">
    <property type="entry name" value="D-ALANYL-D-ALANINE-CARBOXYPEPTIDASE/ENDOPEPTIDASE AMPH"/>
    <property type="match status" value="1"/>
</dbReference>
<dbReference type="AlphaFoldDB" id="A0A931HU48"/>
<proteinExistence type="predicted"/>
<dbReference type="InterPro" id="IPR012338">
    <property type="entry name" value="Beta-lactam/transpept-like"/>
</dbReference>
<evidence type="ECO:0000313" key="4">
    <source>
        <dbReference type="EMBL" id="MBH0229775.1"/>
    </source>
</evidence>
<dbReference type="EMBL" id="JADZSC010000001">
    <property type="protein sequence ID" value="MBH0229775.1"/>
    <property type="molecule type" value="Genomic_DNA"/>
</dbReference>
<evidence type="ECO:0000256" key="2">
    <source>
        <dbReference type="ARBA" id="ARBA00023136"/>
    </source>
</evidence>
<dbReference type="Gene3D" id="3.40.710.10">
    <property type="entry name" value="DD-peptidase/beta-lactamase superfamily"/>
    <property type="match status" value="1"/>
</dbReference>
<dbReference type="SUPFAM" id="SSF56601">
    <property type="entry name" value="beta-lactamase/transpeptidase-like"/>
    <property type="match status" value="1"/>
</dbReference>
<dbReference type="InterPro" id="IPR050491">
    <property type="entry name" value="AmpC-like"/>
</dbReference>
<dbReference type="GO" id="GO:0016020">
    <property type="term" value="C:membrane"/>
    <property type="evidence" value="ECO:0007669"/>
    <property type="project" value="UniProtKB-SubCell"/>
</dbReference>
<comment type="caution">
    <text evidence="4">The sequence shown here is derived from an EMBL/GenBank/DDBJ whole genome shotgun (WGS) entry which is preliminary data.</text>
</comment>
<dbReference type="InterPro" id="IPR001466">
    <property type="entry name" value="Beta-lactam-related"/>
</dbReference>
<keyword evidence="2" id="KW-0472">Membrane</keyword>
<dbReference type="PANTHER" id="PTHR46825:SF11">
    <property type="entry name" value="PENICILLIN-BINDING PROTEIN 4"/>
    <property type="match status" value="1"/>
</dbReference>
<protein>
    <submittedName>
        <fullName evidence="4">Serine hydrolase</fullName>
    </submittedName>
</protein>
<dbReference type="Pfam" id="PF00144">
    <property type="entry name" value="Beta-lactamase"/>
    <property type="match status" value="1"/>
</dbReference>
<dbReference type="Proteomes" id="UP000614490">
    <property type="component" value="Unassembled WGS sequence"/>
</dbReference>
<dbReference type="GO" id="GO:0016787">
    <property type="term" value="F:hydrolase activity"/>
    <property type="evidence" value="ECO:0007669"/>
    <property type="project" value="UniProtKB-KW"/>
</dbReference>
<keyword evidence="4" id="KW-0378">Hydrolase</keyword>
<reference evidence="4 5" key="1">
    <citation type="journal article" date="2005" name="Int. J. Syst. Evol. Microbiol.">
        <title>Halobacillus yeomjeoni sp. nov., isolated from a marine solar saltern in Korea.</title>
        <authorList>
            <person name="Yoon J.H."/>
            <person name="Kang S.J."/>
            <person name="Lee C.H."/>
            <person name="Oh H.W."/>
            <person name="Oh T.K."/>
        </authorList>
    </citation>
    <scope>NUCLEOTIDE SEQUENCE [LARGE SCALE GENOMIC DNA]</scope>
    <source>
        <strain evidence="4 5">KCTC 3957</strain>
    </source>
</reference>
<sequence>MTVTAGRKGQHVSSTIENEGFSGSIVVKVGSETRLAQANGDADRANGRRNGIETRFGIASGSKLFTAVAIAKLVEEGSLSFETPIKDIFGDEFPNFHKDLTVHHLLTHTSGIPDYFDEAVMDNYEDLWKEIPMYQIRKTEDFFPLFKDKAMMFHPGEKFHYNNAGYIMLGYIVEKLSGMSIQQFIQEQIFIPAGMMDSGYFRLDQLPERCAWGHIQLDDGRWKTNMYSVPVIGGADGGAFVTGPDMVKFWEAFMENALFSEEVTGQMLNPFVSVKEGVQYGYGIWINSKDNKVSKYHVMGYDPGVSFHSAYYPETNGIAVILSNQCSGAFSITKAIEESERLY</sequence>
<evidence type="ECO:0000259" key="3">
    <source>
        <dbReference type="Pfam" id="PF00144"/>
    </source>
</evidence>
<evidence type="ECO:0000256" key="1">
    <source>
        <dbReference type="ARBA" id="ARBA00004370"/>
    </source>
</evidence>
<evidence type="ECO:0000313" key="5">
    <source>
        <dbReference type="Proteomes" id="UP000614490"/>
    </source>
</evidence>